<dbReference type="InterPro" id="IPR051446">
    <property type="entry name" value="HTH_trans_reg/aminotransferase"/>
</dbReference>
<dbReference type="InterPro" id="IPR036390">
    <property type="entry name" value="WH_DNA-bd_sf"/>
</dbReference>
<dbReference type="PANTHER" id="PTHR46577:SF1">
    <property type="entry name" value="HTH-TYPE TRANSCRIPTIONAL REGULATORY PROTEIN GABR"/>
    <property type="match status" value="1"/>
</dbReference>
<protein>
    <submittedName>
        <fullName evidence="2">GntR family transcriptional regulator/MocR family aminotransferase</fullName>
    </submittedName>
</protein>
<dbReference type="AlphaFoldDB" id="A0A316ETB4"/>
<dbReference type="InterPro" id="IPR015424">
    <property type="entry name" value="PyrdxlP-dep_Trfase"/>
</dbReference>
<evidence type="ECO:0000313" key="2">
    <source>
        <dbReference type="EMBL" id="PWK34243.1"/>
    </source>
</evidence>
<dbReference type="InterPro" id="IPR036388">
    <property type="entry name" value="WH-like_DNA-bd_sf"/>
</dbReference>
<dbReference type="InterPro" id="IPR004839">
    <property type="entry name" value="Aminotransferase_I/II_large"/>
</dbReference>
<keyword evidence="3" id="KW-1185">Reference proteome</keyword>
<gene>
    <name evidence="2" type="ORF">C7419_103562</name>
</gene>
<dbReference type="CDD" id="cd00609">
    <property type="entry name" value="AAT_like"/>
    <property type="match status" value="1"/>
</dbReference>
<dbReference type="GO" id="GO:0030170">
    <property type="term" value="F:pyridoxal phosphate binding"/>
    <property type="evidence" value="ECO:0007669"/>
    <property type="project" value="InterPro"/>
</dbReference>
<comment type="caution">
    <text evidence="2">The sequence shown here is derived from an EMBL/GenBank/DDBJ whole genome shotgun (WGS) entry which is preliminary data.</text>
</comment>
<evidence type="ECO:0000259" key="1">
    <source>
        <dbReference type="Pfam" id="PF00155"/>
    </source>
</evidence>
<dbReference type="PANTHER" id="PTHR46577">
    <property type="entry name" value="HTH-TYPE TRANSCRIPTIONAL REGULATORY PROTEIN GABR"/>
    <property type="match status" value="1"/>
</dbReference>
<dbReference type="Pfam" id="PF00155">
    <property type="entry name" value="Aminotran_1_2"/>
    <property type="match status" value="1"/>
</dbReference>
<dbReference type="SUPFAM" id="SSF53383">
    <property type="entry name" value="PLP-dependent transferases"/>
    <property type="match status" value="1"/>
</dbReference>
<dbReference type="Gene3D" id="3.40.640.10">
    <property type="entry name" value="Type I PLP-dependent aspartate aminotransferase-like (Major domain)"/>
    <property type="match status" value="1"/>
</dbReference>
<sequence>MELGVARGTVQVAYDRLVGEGYLVARGPAGTFVSDSTPLLRQRPSRDGADGAAGNTATMACFRAMEHDESLALGATGVPPTILQPGYPALDEFPHKVWARLIGRQARRITTLLKPALHGYAPLRDALAGHLNRARGLDVEPSQVFVVPCYASGLELAFTALKLAGEIGRESPSDVWVECPGFPTTAVMVERLNARPCHVPVDQQGINVGMAAQSFRSARVAIVTPSHQSPTGVSLALPRRVALLNWARTNRAWIFEDDYDGEYRFRGHPLPALKALDNADRVIYAGTMSKVMFPGMRIAYIVAPKALVTAFAQASQRAVYGGCPELMQAALAEFIEQGHFSRHIKRMRALYARRRTLLVQALRRHSDKGYSVTLESGGMNLLLDVPEGEDDVELAHRARKAGIEVFSLTAWRKGKAGRRALLLGYTNITSAEQAEAQVTALMRALQPAA</sequence>
<keyword evidence="2" id="KW-0032">Aminotransferase</keyword>
<dbReference type="EMBL" id="QGGT01000003">
    <property type="protein sequence ID" value="PWK34243.1"/>
    <property type="molecule type" value="Genomic_DNA"/>
</dbReference>
<evidence type="ECO:0000313" key="3">
    <source>
        <dbReference type="Proteomes" id="UP000245754"/>
    </source>
</evidence>
<dbReference type="Proteomes" id="UP000245754">
    <property type="component" value="Unassembled WGS sequence"/>
</dbReference>
<dbReference type="Gene3D" id="1.10.10.10">
    <property type="entry name" value="Winged helix-like DNA-binding domain superfamily/Winged helix DNA-binding domain"/>
    <property type="match status" value="1"/>
</dbReference>
<feature type="domain" description="Aminotransferase class I/classII large" evidence="1">
    <location>
        <begin position="114"/>
        <end position="408"/>
    </location>
</feature>
<dbReference type="GO" id="GO:0008483">
    <property type="term" value="F:transaminase activity"/>
    <property type="evidence" value="ECO:0007669"/>
    <property type="project" value="UniProtKB-KW"/>
</dbReference>
<accession>A0A316ETB4</accession>
<dbReference type="InterPro" id="IPR015421">
    <property type="entry name" value="PyrdxlP-dep_Trfase_major"/>
</dbReference>
<proteinExistence type="predicted"/>
<keyword evidence="2" id="KW-0808">Transferase</keyword>
<reference evidence="2 3" key="1">
    <citation type="submission" date="2018-05" db="EMBL/GenBank/DDBJ databases">
        <title>Genomic Encyclopedia of Type Strains, Phase IV (KMG-V): Genome sequencing to study the core and pangenomes of soil and plant-associated prokaryotes.</title>
        <authorList>
            <person name="Whitman W."/>
        </authorList>
    </citation>
    <scope>NUCLEOTIDE SEQUENCE [LARGE SCALE GENOMIC DNA]</scope>
    <source>
        <strain evidence="2 3">SLV-132</strain>
    </source>
</reference>
<organism evidence="2 3">
    <name type="scientific">Cupriavidus plantarum</name>
    <dbReference type="NCBI Taxonomy" id="942865"/>
    <lineage>
        <taxon>Bacteria</taxon>
        <taxon>Pseudomonadati</taxon>
        <taxon>Pseudomonadota</taxon>
        <taxon>Betaproteobacteria</taxon>
        <taxon>Burkholderiales</taxon>
        <taxon>Burkholderiaceae</taxon>
        <taxon>Cupriavidus</taxon>
    </lineage>
</organism>
<dbReference type="SUPFAM" id="SSF46785">
    <property type="entry name" value="Winged helix' DNA-binding domain"/>
    <property type="match status" value="1"/>
</dbReference>
<name>A0A316ETB4_9BURK</name>